<accession>A0A9J5WJK3</accession>
<dbReference type="Proteomes" id="UP000824120">
    <property type="component" value="Chromosome 11"/>
</dbReference>
<dbReference type="EMBL" id="JACXVP010000011">
    <property type="protein sequence ID" value="KAG5575597.1"/>
    <property type="molecule type" value="Genomic_DNA"/>
</dbReference>
<organism evidence="1 2">
    <name type="scientific">Solanum commersonii</name>
    <name type="common">Commerson's wild potato</name>
    <name type="synonym">Commerson's nightshade</name>
    <dbReference type="NCBI Taxonomy" id="4109"/>
    <lineage>
        <taxon>Eukaryota</taxon>
        <taxon>Viridiplantae</taxon>
        <taxon>Streptophyta</taxon>
        <taxon>Embryophyta</taxon>
        <taxon>Tracheophyta</taxon>
        <taxon>Spermatophyta</taxon>
        <taxon>Magnoliopsida</taxon>
        <taxon>eudicotyledons</taxon>
        <taxon>Gunneridae</taxon>
        <taxon>Pentapetalae</taxon>
        <taxon>asterids</taxon>
        <taxon>lamiids</taxon>
        <taxon>Solanales</taxon>
        <taxon>Solanaceae</taxon>
        <taxon>Solanoideae</taxon>
        <taxon>Solaneae</taxon>
        <taxon>Solanum</taxon>
    </lineage>
</organism>
<sequence>MAYKLTIYITLFASEENVVFLVGGNVLLREDEFLLKWTKQPQKMIKQLVILVPLQGVTLRNSLLWHQLVV</sequence>
<name>A0A9J5WJK3_SOLCO</name>
<proteinExistence type="predicted"/>
<keyword evidence="2" id="KW-1185">Reference proteome</keyword>
<reference evidence="1 2" key="1">
    <citation type="submission" date="2020-09" db="EMBL/GenBank/DDBJ databases">
        <title>De no assembly of potato wild relative species, Solanum commersonii.</title>
        <authorList>
            <person name="Cho K."/>
        </authorList>
    </citation>
    <scope>NUCLEOTIDE SEQUENCE [LARGE SCALE GENOMIC DNA]</scope>
    <source>
        <strain evidence="1">LZ3.2</strain>
        <tissue evidence="1">Leaf</tissue>
    </source>
</reference>
<dbReference type="AlphaFoldDB" id="A0A9J5WJK3"/>
<comment type="caution">
    <text evidence="1">The sequence shown here is derived from an EMBL/GenBank/DDBJ whole genome shotgun (WGS) entry which is preliminary data.</text>
</comment>
<protein>
    <submittedName>
        <fullName evidence="1">Uncharacterized protein</fullName>
    </submittedName>
</protein>
<gene>
    <name evidence="1" type="ORF">H5410_055731</name>
</gene>
<evidence type="ECO:0000313" key="1">
    <source>
        <dbReference type="EMBL" id="KAG5575597.1"/>
    </source>
</evidence>
<evidence type="ECO:0000313" key="2">
    <source>
        <dbReference type="Proteomes" id="UP000824120"/>
    </source>
</evidence>